<dbReference type="eggNOG" id="COG1061">
    <property type="taxonomic scope" value="Bacteria"/>
</dbReference>
<dbReference type="RefSeq" id="WP_008297584.1">
    <property type="nucleotide sequence ID" value="NZ_AOFT01000003.1"/>
</dbReference>
<gene>
    <name evidence="1" type="ORF">C772_00784</name>
</gene>
<proteinExistence type="predicted"/>
<accession>M7P9G2</accession>
<evidence type="ECO:0000313" key="2">
    <source>
        <dbReference type="Proteomes" id="UP000011919"/>
    </source>
</evidence>
<dbReference type="EMBL" id="AOFT01000003">
    <property type="protein sequence ID" value="EMR07139.1"/>
    <property type="molecule type" value="Genomic_DNA"/>
</dbReference>
<comment type="caution">
    <text evidence="1">The sequence shown here is derived from an EMBL/GenBank/DDBJ whole genome shotgun (WGS) entry which is preliminary data.</text>
</comment>
<evidence type="ECO:0000313" key="1">
    <source>
        <dbReference type="EMBL" id="EMR07139.1"/>
    </source>
</evidence>
<protein>
    <submittedName>
        <fullName evidence="1">Uncharacterized protein</fullName>
    </submittedName>
</protein>
<keyword evidence="2" id="KW-1185">Reference proteome</keyword>
<name>M7P9G2_9BACL</name>
<sequence length="118" mass="13726">MDGQGYYTCWLTVGTTREKTRFMNALAELLGPIENPRYLIVRRSRGFGKRLDIHAVPEELGRKKETAETFLEEWKKRVGRAELIYTRTPEGRTQLLKARMRALSAAFVPEPERISGWR</sequence>
<reference evidence="1 2" key="1">
    <citation type="journal article" date="2013" name="Genome Announc.">
        <title>Draft Genome Sequence of Bhargavaea cecembensis Strain DSE10T, Isolated from a Deep-Sea Sediment Sample Collected at a Depth of 5,904 m from the Chagos-Laccadive Ridge System in the Indian Ocean.</title>
        <authorList>
            <person name="Shivaji S."/>
            <person name="Ara S."/>
            <person name="Begum Z."/>
            <person name="Ruth M."/>
            <person name="Singh A."/>
            <person name="Kumar Pinnaka A."/>
        </authorList>
    </citation>
    <scope>NUCLEOTIDE SEQUENCE [LARGE SCALE GENOMIC DNA]</scope>
    <source>
        <strain evidence="1 2">DSE10</strain>
    </source>
</reference>
<organism evidence="1 2">
    <name type="scientific">Bhargavaea cecembensis DSE10</name>
    <dbReference type="NCBI Taxonomy" id="1235279"/>
    <lineage>
        <taxon>Bacteria</taxon>
        <taxon>Bacillati</taxon>
        <taxon>Bacillota</taxon>
        <taxon>Bacilli</taxon>
        <taxon>Bacillales</taxon>
        <taxon>Caryophanaceae</taxon>
        <taxon>Bhargavaea</taxon>
    </lineage>
</organism>
<dbReference type="AlphaFoldDB" id="M7P9G2"/>
<dbReference type="STRING" id="1235279.C772_00784"/>
<dbReference type="Proteomes" id="UP000011919">
    <property type="component" value="Unassembled WGS sequence"/>
</dbReference>